<dbReference type="Proteomes" id="UP000649739">
    <property type="component" value="Unassembled WGS sequence"/>
</dbReference>
<feature type="compositionally biased region" description="Basic residues" evidence="1">
    <location>
        <begin position="167"/>
        <end position="176"/>
    </location>
</feature>
<dbReference type="AlphaFoldDB" id="A0A8J3FCZ1"/>
<name>A0A8J3FCZ1_9ACTN</name>
<sequence>MTTAVLPAPAAEPRPGSRTARLAVPMKVDILRDYARELGVCLKPVLLRRICTTTGVTSVLEIPCGARLASKCGPCAERNRRIRLQQIRAGWHLDTEPVPAPQPADDEMRTLVAVRADLEHARAHAGATSDWVEVTACDEAIGEIEEYMSGLGLRGTAGPTTAEDRKAKPRKQRTTRRREDAPDLPNLTVDRGRTVGRAFTAPDGRTYRPSMFLTLTLDSYGPVHTPRRPGRPACGCGVMHHRDDPTVGTPLDPDTYDYRRAALDAIHGAKVVDRFWQNLRRATGINVQYAGSVELQRRLAPHWHFAMRGTFPRRLLAEVAAATYHQVWWPDHREPVYSPDQAPTWDADAGGYVDPDTGRLLPTWDQAMDDLDHQGTDAEPAHVVWLGKIDAKGVNAGSQDAERTVRYVTKYIAKDLTDTVKPGNDRARQHFDRLHAELVHLPCTPGCPNWLLYGIQPANCDGSEKRPGLCRGKVHRRETLGFTGRRVLISRQWADKTLTDIREDNRAWVRALLADTDGEIPDGPVPRDGQYVYEFAKTTDADVPPQRVRLMTAIATRNQWRRSLDQAKQRHAELSATEERKAA</sequence>
<feature type="region of interest" description="Disordered" evidence="1">
    <location>
        <begin position="564"/>
        <end position="583"/>
    </location>
</feature>
<evidence type="ECO:0000313" key="2">
    <source>
        <dbReference type="EMBL" id="GGJ93878.1"/>
    </source>
</evidence>
<accession>A0A8J3FCZ1</accession>
<dbReference type="EMBL" id="BMQB01000004">
    <property type="protein sequence ID" value="GGJ93878.1"/>
    <property type="molecule type" value="Genomic_DNA"/>
</dbReference>
<protein>
    <recommendedName>
        <fullName evidence="4">Replication initiation protein</fullName>
    </recommendedName>
</protein>
<evidence type="ECO:0000313" key="3">
    <source>
        <dbReference type="Proteomes" id="UP000649739"/>
    </source>
</evidence>
<organism evidence="2 3">
    <name type="scientific">Pilimelia anulata</name>
    <dbReference type="NCBI Taxonomy" id="53371"/>
    <lineage>
        <taxon>Bacteria</taxon>
        <taxon>Bacillati</taxon>
        <taxon>Actinomycetota</taxon>
        <taxon>Actinomycetes</taxon>
        <taxon>Micromonosporales</taxon>
        <taxon>Micromonosporaceae</taxon>
        <taxon>Pilimelia</taxon>
    </lineage>
</organism>
<dbReference type="Pfam" id="PF20199">
    <property type="entry name" value="RepSA"/>
    <property type="match status" value="2"/>
</dbReference>
<reference evidence="2" key="2">
    <citation type="submission" date="2020-09" db="EMBL/GenBank/DDBJ databases">
        <authorList>
            <person name="Sun Q."/>
            <person name="Ohkuma M."/>
        </authorList>
    </citation>
    <scope>NUCLEOTIDE SEQUENCE</scope>
    <source>
        <strain evidence="2">JCM 3090</strain>
    </source>
</reference>
<evidence type="ECO:0008006" key="4">
    <source>
        <dbReference type="Google" id="ProtNLM"/>
    </source>
</evidence>
<evidence type="ECO:0000256" key="1">
    <source>
        <dbReference type="SAM" id="MobiDB-lite"/>
    </source>
</evidence>
<dbReference type="InterPro" id="IPR046828">
    <property type="entry name" value="RepSA"/>
</dbReference>
<proteinExistence type="predicted"/>
<feature type="region of interest" description="Disordered" evidence="1">
    <location>
        <begin position="152"/>
        <end position="189"/>
    </location>
</feature>
<comment type="caution">
    <text evidence="2">The sequence shown here is derived from an EMBL/GenBank/DDBJ whole genome shotgun (WGS) entry which is preliminary data.</text>
</comment>
<gene>
    <name evidence="2" type="ORF">GCM10010123_24680</name>
</gene>
<keyword evidence="3" id="KW-1185">Reference proteome</keyword>
<dbReference type="RefSeq" id="WP_189170218.1">
    <property type="nucleotide sequence ID" value="NZ_BMQB01000004.1"/>
</dbReference>
<reference evidence="2" key="1">
    <citation type="journal article" date="2014" name="Int. J. Syst. Evol. Microbiol.">
        <title>Complete genome sequence of Corynebacterium casei LMG S-19264T (=DSM 44701T), isolated from a smear-ripened cheese.</title>
        <authorList>
            <consortium name="US DOE Joint Genome Institute (JGI-PGF)"/>
            <person name="Walter F."/>
            <person name="Albersmeier A."/>
            <person name="Kalinowski J."/>
            <person name="Ruckert C."/>
        </authorList>
    </citation>
    <scope>NUCLEOTIDE SEQUENCE</scope>
    <source>
        <strain evidence="2">JCM 3090</strain>
    </source>
</reference>